<name>A0A9P4LZI8_9PEZI</name>
<gene>
    <name evidence="2" type="ORF">NA57DRAFT_62178</name>
</gene>
<comment type="caution">
    <text evidence="2">The sequence shown here is derived from an EMBL/GenBank/DDBJ whole genome shotgun (WGS) entry which is preliminary data.</text>
</comment>
<dbReference type="AlphaFoldDB" id="A0A9P4LZI8"/>
<evidence type="ECO:0000256" key="1">
    <source>
        <dbReference type="SAM" id="MobiDB-lite"/>
    </source>
</evidence>
<evidence type="ECO:0000313" key="3">
    <source>
        <dbReference type="Proteomes" id="UP000799772"/>
    </source>
</evidence>
<keyword evidence="3" id="KW-1185">Reference proteome</keyword>
<feature type="region of interest" description="Disordered" evidence="1">
    <location>
        <begin position="64"/>
        <end position="104"/>
    </location>
</feature>
<evidence type="ECO:0000313" key="2">
    <source>
        <dbReference type="EMBL" id="KAF2092651.1"/>
    </source>
</evidence>
<dbReference type="OrthoDB" id="3924768at2759"/>
<proteinExistence type="predicted"/>
<sequence>MVETIDSNIPFSLAWSQEEEVNVETSMADEPNIQRRPSTVYHVYNRRHDHKHYLITPTVDPERQSFWGRRPKRKRKGQKQEIGEESGHGSIESPSRTGGTKHNSTNHYFLHFPTVCFRAPPRTLRLGNSKDDPTVCILHNSFLWRRWRLQLGDGLGAPGVVDGRGVVSVEHDWSKRSGAVKRADTDLEGYKLRTWRSWGESGKRFHRDENAHREAAKESKSDVPHAIVLKTMAPTAADEVVYLSWTSPFSHHTRRYHFHFRGVDFYWKGTGTVKESHFCGIFVRFNHLKLVAKVPLYNDTDGDEGDALEYRDIFLAKYTCSVKEAKAGMLEIYDAAVERFVSEYLSGNERKSGKEFGGIKKQVDGAPTMRARVMRRMHTVIVATAMCMIIGERQKRETIKEILIAAASEGAQGSG</sequence>
<organism evidence="2 3">
    <name type="scientific">Rhizodiscina lignyota</name>
    <dbReference type="NCBI Taxonomy" id="1504668"/>
    <lineage>
        <taxon>Eukaryota</taxon>
        <taxon>Fungi</taxon>
        <taxon>Dikarya</taxon>
        <taxon>Ascomycota</taxon>
        <taxon>Pezizomycotina</taxon>
        <taxon>Dothideomycetes</taxon>
        <taxon>Pleosporomycetidae</taxon>
        <taxon>Aulographales</taxon>
        <taxon>Rhizodiscinaceae</taxon>
        <taxon>Rhizodiscina</taxon>
    </lineage>
</organism>
<dbReference type="EMBL" id="ML978143">
    <property type="protein sequence ID" value="KAF2092651.1"/>
    <property type="molecule type" value="Genomic_DNA"/>
</dbReference>
<protein>
    <submittedName>
        <fullName evidence="2">Uncharacterized protein</fullName>
    </submittedName>
</protein>
<accession>A0A9P4LZI8</accession>
<reference evidence="2" key="1">
    <citation type="journal article" date="2020" name="Stud. Mycol.">
        <title>101 Dothideomycetes genomes: a test case for predicting lifestyles and emergence of pathogens.</title>
        <authorList>
            <person name="Haridas S."/>
            <person name="Albert R."/>
            <person name="Binder M."/>
            <person name="Bloem J."/>
            <person name="Labutti K."/>
            <person name="Salamov A."/>
            <person name="Andreopoulos B."/>
            <person name="Baker S."/>
            <person name="Barry K."/>
            <person name="Bills G."/>
            <person name="Bluhm B."/>
            <person name="Cannon C."/>
            <person name="Castanera R."/>
            <person name="Culley D."/>
            <person name="Daum C."/>
            <person name="Ezra D."/>
            <person name="Gonzalez J."/>
            <person name="Henrissat B."/>
            <person name="Kuo A."/>
            <person name="Liang C."/>
            <person name="Lipzen A."/>
            <person name="Lutzoni F."/>
            <person name="Magnuson J."/>
            <person name="Mondo S."/>
            <person name="Nolan M."/>
            <person name="Ohm R."/>
            <person name="Pangilinan J."/>
            <person name="Park H.-J."/>
            <person name="Ramirez L."/>
            <person name="Alfaro M."/>
            <person name="Sun H."/>
            <person name="Tritt A."/>
            <person name="Yoshinaga Y."/>
            <person name="Zwiers L.-H."/>
            <person name="Turgeon B."/>
            <person name="Goodwin S."/>
            <person name="Spatafora J."/>
            <person name="Crous P."/>
            <person name="Grigoriev I."/>
        </authorList>
    </citation>
    <scope>NUCLEOTIDE SEQUENCE</scope>
    <source>
        <strain evidence="2">CBS 133067</strain>
    </source>
</reference>
<dbReference type="Proteomes" id="UP000799772">
    <property type="component" value="Unassembled WGS sequence"/>
</dbReference>
<feature type="compositionally biased region" description="Basic and acidic residues" evidence="1">
    <location>
        <begin position="78"/>
        <end position="87"/>
    </location>
</feature>